<dbReference type="InterPro" id="IPR050138">
    <property type="entry name" value="DHOase/Allantoinase_Hydrolase"/>
</dbReference>
<feature type="domain" description="Amidohydrolase 3" evidence="4">
    <location>
        <begin position="45"/>
        <end position="124"/>
    </location>
</feature>
<dbReference type="GO" id="GO:0006145">
    <property type="term" value="P:purine nucleobase catabolic process"/>
    <property type="evidence" value="ECO:0007669"/>
    <property type="project" value="TreeGrafter"/>
</dbReference>
<accession>A0A0F9BBR1</accession>
<dbReference type="InterPro" id="IPR011059">
    <property type="entry name" value="Metal-dep_hydrolase_composite"/>
</dbReference>
<proteinExistence type="predicted"/>
<dbReference type="SUPFAM" id="SSF51338">
    <property type="entry name" value="Composite domain of metallo-dependent hydrolases"/>
    <property type="match status" value="1"/>
</dbReference>
<dbReference type="GO" id="GO:0004038">
    <property type="term" value="F:allantoinase activity"/>
    <property type="evidence" value="ECO:0007669"/>
    <property type="project" value="TreeGrafter"/>
</dbReference>
<reference evidence="5" key="1">
    <citation type="journal article" date="2015" name="Nature">
        <title>Complex archaea that bridge the gap between prokaryotes and eukaryotes.</title>
        <authorList>
            <person name="Spang A."/>
            <person name="Saw J.H."/>
            <person name="Jorgensen S.L."/>
            <person name="Zaremba-Niedzwiedzka K."/>
            <person name="Martijn J."/>
            <person name="Lind A.E."/>
            <person name="van Eijk R."/>
            <person name="Schleper C."/>
            <person name="Guy L."/>
            <person name="Ettema T.J."/>
        </authorList>
    </citation>
    <scope>NUCLEOTIDE SEQUENCE</scope>
</reference>
<keyword evidence="3" id="KW-0378">Hydrolase</keyword>
<gene>
    <name evidence="5" type="ORF">LCGC14_2468300</name>
</gene>
<sequence>IDCLATDHAPHAAEEKELEFGLAPFGMTSLECALGLYVKALIVPKLLDWPALIARMTVGPARVISRPLGTLAAGAVADVTVIDPKKRWTVRVDSFRSLSRNCPYDGWKLRGKAVATIVGGRIVYSP</sequence>
<dbReference type="InterPro" id="IPR002195">
    <property type="entry name" value="Dihydroorotase_CS"/>
</dbReference>
<organism evidence="5">
    <name type="scientific">marine sediment metagenome</name>
    <dbReference type="NCBI Taxonomy" id="412755"/>
    <lineage>
        <taxon>unclassified sequences</taxon>
        <taxon>metagenomes</taxon>
        <taxon>ecological metagenomes</taxon>
    </lineage>
</organism>
<dbReference type="PROSITE" id="PS00483">
    <property type="entry name" value="DIHYDROOROTASE_2"/>
    <property type="match status" value="1"/>
</dbReference>
<feature type="non-terminal residue" evidence="5">
    <location>
        <position position="1"/>
    </location>
</feature>
<evidence type="ECO:0000256" key="3">
    <source>
        <dbReference type="ARBA" id="ARBA00022801"/>
    </source>
</evidence>
<dbReference type="Pfam" id="PF07969">
    <property type="entry name" value="Amidohydro_3"/>
    <property type="match status" value="1"/>
</dbReference>
<dbReference type="AlphaFoldDB" id="A0A0F9BBR1"/>
<evidence type="ECO:0000256" key="2">
    <source>
        <dbReference type="ARBA" id="ARBA00022723"/>
    </source>
</evidence>
<dbReference type="InterPro" id="IPR032466">
    <property type="entry name" value="Metal_Hydrolase"/>
</dbReference>
<protein>
    <recommendedName>
        <fullName evidence="4">Amidohydrolase 3 domain-containing protein</fullName>
    </recommendedName>
</protein>
<comment type="caution">
    <text evidence="5">The sequence shown here is derived from an EMBL/GenBank/DDBJ whole genome shotgun (WGS) entry which is preliminary data.</text>
</comment>
<dbReference type="GO" id="GO:0046872">
    <property type="term" value="F:metal ion binding"/>
    <property type="evidence" value="ECO:0007669"/>
    <property type="project" value="UniProtKB-KW"/>
</dbReference>
<dbReference type="InterPro" id="IPR013108">
    <property type="entry name" value="Amidohydro_3"/>
</dbReference>
<dbReference type="SUPFAM" id="SSF51556">
    <property type="entry name" value="Metallo-dependent hydrolases"/>
    <property type="match status" value="1"/>
</dbReference>
<evidence type="ECO:0000313" key="5">
    <source>
        <dbReference type="EMBL" id="KKL19155.1"/>
    </source>
</evidence>
<evidence type="ECO:0000259" key="4">
    <source>
        <dbReference type="Pfam" id="PF07969"/>
    </source>
</evidence>
<evidence type="ECO:0000256" key="1">
    <source>
        <dbReference type="ARBA" id="ARBA00001947"/>
    </source>
</evidence>
<dbReference type="PANTHER" id="PTHR43668:SF2">
    <property type="entry name" value="ALLANTOINASE"/>
    <property type="match status" value="1"/>
</dbReference>
<comment type="cofactor">
    <cofactor evidence="1">
        <name>Zn(2+)</name>
        <dbReference type="ChEBI" id="CHEBI:29105"/>
    </cofactor>
</comment>
<dbReference type="Gene3D" id="3.20.20.140">
    <property type="entry name" value="Metal-dependent hydrolases"/>
    <property type="match status" value="1"/>
</dbReference>
<dbReference type="GO" id="GO:0005737">
    <property type="term" value="C:cytoplasm"/>
    <property type="evidence" value="ECO:0007669"/>
    <property type="project" value="TreeGrafter"/>
</dbReference>
<dbReference type="EMBL" id="LAZR01038593">
    <property type="protein sequence ID" value="KKL19155.1"/>
    <property type="molecule type" value="Genomic_DNA"/>
</dbReference>
<name>A0A0F9BBR1_9ZZZZ</name>
<keyword evidence="2" id="KW-0479">Metal-binding</keyword>
<dbReference type="PANTHER" id="PTHR43668">
    <property type="entry name" value="ALLANTOINASE"/>
    <property type="match status" value="1"/>
</dbReference>